<sequence>MSKTDGERRFFNYPEAQEGPHVPYAIERNPNPVLRGPFLVIAAFLMEWVRFIRETAWSNAGFASLRKIRTYVENIEPRYDPTVVPLALSEAEAKERGERTQLLTLQDANSPARSLNSSQFYSAADYQALYLSGELTPTDVVRAILPLICHDGPQPGKHAVAWREIKVQQIMRAAEASTERYKNKQPLGPLDGVPSAIKDDYDLDGYSTTLGSRTDYAEEAADGKSSTSWIVRKLEEAGVVIIGKLAMHEFGLDTTGNNPNQGTPTNPFNSGYYTGGSSSGPAYAVSSGLVPLALGSDGGGSIRIPGSFCSVFGLKPTHARLTSWPGANHSPTCAVQGPLAVDMQSLVAAYEAIAEPHHSTQFPPLALQPSPPVTKVLGIFDAWISRAKPGVQSLVRGLVESLAAKHGYIIVPIEIPFPAEGQMAHALTVLTDASTLLYDTTGITPANKILLALGRTTPATDYLLAQKLRGMLMQHLAYLWKTYPGMLIITPTTACAGSPIRGGKSELSYGVNDGNYTLESMEYVWLANFCGLPALTVPAGYVIPEGSKGAGDIADKNTQGMVPVGLMATGEWCSEDALLQFGFDAEAAGQEIRCKPPIWEDVISRAKAEARATQSVVNGVGTSYHPLNQSTFARFKTSIMAEQTSNTVQASPVKHDIRELTSSEEDVQKVWQMWHTIFPDWPIEQDRFGKLLFGVPGHHYINENGFCLSCKIDGTTSLKDGSHGRIAAIGVLPEHRRKGLGTALLEEAKAGLRNAARDNGGKELASLEIGSMFPRFWWQMPTNTSPEVKKFFINRGCRESSQTVRDLFKDIRENIVPSEILDRVSKTNVKFSPWSPELYEECMTKQRAQFSWAGIYEALAAYGQHQEVLVAFDPDTNEQIGWTLMCSYTSVAGDIFAFLPLLPSGKKTGLIAAVGVDEKARGKGIGLALVVKAMENLRDRGMEGILIDAVSIRGFYERLGFETQWEYEGYSW</sequence>
<dbReference type="InterPro" id="IPR016181">
    <property type="entry name" value="Acyl_CoA_acyltransferase"/>
</dbReference>
<dbReference type="Pfam" id="PF01425">
    <property type="entry name" value="Amidase"/>
    <property type="match status" value="1"/>
</dbReference>
<dbReference type="GO" id="GO:0016747">
    <property type="term" value="F:acyltransferase activity, transferring groups other than amino-acyl groups"/>
    <property type="evidence" value="ECO:0007669"/>
    <property type="project" value="InterPro"/>
</dbReference>
<dbReference type="Gene3D" id="3.90.1300.10">
    <property type="entry name" value="Amidase signature (AS) domain"/>
    <property type="match status" value="1"/>
</dbReference>
<dbReference type="AlphaFoldDB" id="A0A8H4X6P0"/>
<dbReference type="InterPro" id="IPR036928">
    <property type="entry name" value="AS_sf"/>
</dbReference>
<dbReference type="Gene3D" id="3.40.630.30">
    <property type="match status" value="2"/>
</dbReference>
<dbReference type="InterPro" id="IPR000120">
    <property type="entry name" value="Amidase"/>
</dbReference>
<evidence type="ECO:0000259" key="3">
    <source>
        <dbReference type="PROSITE" id="PS51186"/>
    </source>
</evidence>
<dbReference type="PROSITE" id="PS00571">
    <property type="entry name" value="AMIDASES"/>
    <property type="match status" value="1"/>
</dbReference>
<reference evidence="4" key="1">
    <citation type="journal article" date="2020" name="BMC Genomics">
        <title>Correction to: Identification and distribution of gene clusters required for synthesis of sphingolipid metabolism inhibitors in diverse species of the filamentous fungus Fusarium.</title>
        <authorList>
            <person name="Kim H.S."/>
            <person name="Lohmar J.M."/>
            <person name="Busman M."/>
            <person name="Brown D.W."/>
            <person name="Naumann T.A."/>
            <person name="Divon H.H."/>
            <person name="Lysoe E."/>
            <person name="Uhlig S."/>
            <person name="Proctor R.H."/>
        </authorList>
    </citation>
    <scope>NUCLEOTIDE SEQUENCE</scope>
    <source>
        <strain evidence="4">NRRL 20472</strain>
    </source>
</reference>
<proteinExistence type="inferred from homology"/>
<gene>
    <name evidence="4" type="ORF">FSARC_8097</name>
</gene>
<feature type="domain" description="N-acetyltransferase" evidence="3">
    <location>
        <begin position="655"/>
        <end position="827"/>
    </location>
</feature>
<comment type="caution">
    <text evidence="4">The sequence shown here is derived from an EMBL/GenBank/DDBJ whole genome shotgun (WGS) entry which is preliminary data.</text>
</comment>
<dbReference type="PANTHER" id="PTHR11895:SF67">
    <property type="entry name" value="AMIDASE DOMAIN-CONTAINING PROTEIN"/>
    <property type="match status" value="1"/>
</dbReference>
<evidence type="ECO:0000256" key="2">
    <source>
        <dbReference type="SAM" id="MobiDB-lite"/>
    </source>
</evidence>
<evidence type="ECO:0000313" key="4">
    <source>
        <dbReference type="EMBL" id="KAF4963962.1"/>
    </source>
</evidence>
<dbReference type="SUPFAM" id="SSF75304">
    <property type="entry name" value="Amidase signature (AS) enzymes"/>
    <property type="match status" value="1"/>
</dbReference>
<dbReference type="Pfam" id="PF13508">
    <property type="entry name" value="Acetyltransf_7"/>
    <property type="match status" value="1"/>
</dbReference>
<dbReference type="OrthoDB" id="421993at2759"/>
<accession>A0A8H4X6P0</accession>
<feature type="region of interest" description="Disordered" evidence="2">
    <location>
        <begin position="253"/>
        <end position="273"/>
    </location>
</feature>
<dbReference type="InterPro" id="IPR023631">
    <property type="entry name" value="Amidase_dom"/>
</dbReference>
<organism evidence="4 5">
    <name type="scientific">Fusarium sarcochroum</name>
    <dbReference type="NCBI Taxonomy" id="1208366"/>
    <lineage>
        <taxon>Eukaryota</taxon>
        <taxon>Fungi</taxon>
        <taxon>Dikarya</taxon>
        <taxon>Ascomycota</taxon>
        <taxon>Pezizomycotina</taxon>
        <taxon>Sordariomycetes</taxon>
        <taxon>Hypocreomycetidae</taxon>
        <taxon>Hypocreales</taxon>
        <taxon>Nectriaceae</taxon>
        <taxon>Fusarium</taxon>
        <taxon>Fusarium lateritium species complex</taxon>
    </lineage>
</organism>
<dbReference type="CDD" id="cd04301">
    <property type="entry name" value="NAT_SF"/>
    <property type="match status" value="2"/>
</dbReference>
<name>A0A8H4X6P0_9HYPO</name>
<dbReference type="SUPFAM" id="SSF55729">
    <property type="entry name" value="Acyl-CoA N-acyltransferases (Nat)"/>
    <property type="match status" value="2"/>
</dbReference>
<reference evidence="4" key="2">
    <citation type="submission" date="2020-05" db="EMBL/GenBank/DDBJ databases">
        <authorList>
            <person name="Kim H.-S."/>
            <person name="Proctor R.H."/>
            <person name="Brown D.W."/>
        </authorList>
    </citation>
    <scope>NUCLEOTIDE SEQUENCE</scope>
    <source>
        <strain evidence="4">NRRL 20472</strain>
    </source>
</reference>
<dbReference type="EMBL" id="JABEXW010000439">
    <property type="protein sequence ID" value="KAF4963962.1"/>
    <property type="molecule type" value="Genomic_DNA"/>
</dbReference>
<comment type="similarity">
    <text evidence="1">Belongs to the amidase family.</text>
</comment>
<feature type="domain" description="N-acetyltransferase" evidence="3">
    <location>
        <begin position="829"/>
        <end position="972"/>
    </location>
</feature>
<dbReference type="PROSITE" id="PS51186">
    <property type="entry name" value="GNAT"/>
    <property type="match status" value="2"/>
</dbReference>
<dbReference type="Proteomes" id="UP000622797">
    <property type="component" value="Unassembled WGS sequence"/>
</dbReference>
<dbReference type="InterPro" id="IPR020556">
    <property type="entry name" value="Amidase_CS"/>
</dbReference>
<protein>
    <recommendedName>
        <fullName evidence="3">N-acetyltransferase domain-containing protein</fullName>
    </recommendedName>
</protein>
<dbReference type="Pfam" id="PF00583">
    <property type="entry name" value="Acetyltransf_1"/>
    <property type="match status" value="1"/>
</dbReference>
<feature type="compositionally biased region" description="Low complexity" evidence="2">
    <location>
        <begin position="254"/>
        <end position="272"/>
    </location>
</feature>
<evidence type="ECO:0000313" key="5">
    <source>
        <dbReference type="Proteomes" id="UP000622797"/>
    </source>
</evidence>
<evidence type="ECO:0000256" key="1">
    <source>
        <dbReference type="ARBA" id="ARBA00009199"/>
    </source>
</evidence>
<dbReference type="InterPro" id="IPR000182">
    <property type="entry name" value="GNAT_dom"/>
</dbReference>
<dbReference type="PANTHER" id="PTHR11895">
    <property type="entry name" value="TRANSAMIDASE"/>
    <property type="match status" value="1"/>
</dbReference>
<keyword evidence="5" id="KW-1185">Reference proteome</keyword>